<evidence type="ECO:0000256" key="1">
    <source>
        <dbReference type="ARBA" id="ARBA00001968"/>
    </source>
</evidence>
<keyword evidence="4" id="KW-0227">DNA damage</keyword>
<gene>
    <name evidence="8" type="ORF">GNP35_11385</name>
</gene>
<comment type="caution">
    <text evidence="8">The sequence shown here is derived from an EMBL/GenBank/DDBJ whole genome shotgun (WGS) entry which is preliminary data.</text>
</comment>
<dbReference type="Gene3D" id="3.30.1490.70">
    <property type="match status" value="1"/>
</dbReference>
<dbReference type="OrthoDB" id="9782700at2"/>
<dbReference type="NCBIfam" id="NF006592">
    <property type="entry name" value="PRK09125.1"/>
    <property type="match status" value="1"/>
</dbReference>
<dbReference type="SUPFAM" id="SSF50249">
    <property type="entry name" value="Nucleic acid-binding proteins"/>
    <property type="match status" value="1"/>
</dbReference>
<dbReference type="CDD" id="cd07896">
    <property type="entry name" value="Adenylation_kDNA_ligase_like"/>
    <property type="match status" value="1"/>
</dbReference>
<dbReference type="GO" id="GO:0005524">
    <property type="term" value="F:ATP binding"/>
    <property type="evidence" value="ECO:0007669"/>
    <property type="project" value="InterPro"/>
</dbReference>
<keyword evidence="3" id="KW-0235">DNA replication</keyword>
<dbReference type="PANTHER" id="PTHR47810:SF1">
    <property type="entry name" value="DNA LIGASE B"/>
    <property type="match status" value="1"/>
</dbReference>
<organism evidence="8 9">
    <name type="scientific">Psychrosphaera haliotis</name>
    <dbReference type="NCBI Taxonomy" id="555083"/>
    <lineage>
        <taxon>Bacteria</taxon>
        <taxon>Pseudomonadati</taxon>
        <taxon>Pseudomonadota</taxon>
        <taxon>Gammaproteobacteria</taxon>
        <taxon>Alteromonadales</taxon>
        <taxon>Pseudoalteromonadaceae</taxon>
        <taxon>Psychrosphaera</taxon>
    </lineage>
</organism>
<evidence type="ECO:0000313" key="8">
    <source>
        <dbReference type="EMBL" id="MUH73032.1"/>
    </source>
</evidence>
<dbReference type="GO" id="GO:0003910">
    <property type="term" value="F:DNA ligase (ATP) activity"/>
    <property type="evidence" value="ECO:0007669"/>
    <property type="project" value="UniProtKB-EC"/>
</dbReference>
<feature type="domain" description="ATP-dependent DNA ligase family profile" evidence="7">
    <location>
        <begin position="122"/>
        <end position="259"/>
    </location>
</feature>
<evidence type="ECO:0000256" key="4">
    <source>
        <dbReference type="ARBA" id="ARBA00022763"/>
    </source>
</evidence>
<evidence type="ECO:0000256" key="5">
    <source>
        <dbReference type="ARBA" id="ARBA00023204"/>
    </source>
</evidence>
<proteinExistence type="predicted"/>
<keyword evidence="5" id="KW-0234">DNA repair</keyword>
<dbReference type="CDD" id="cd08041">
    <property type="entry name" value="OBF_kDNA_ligase_like"/>
    <property type="match status" value="1"/>
</dbReference>
<keyword evidence="2 8" id="KW-0436">Ligase</keyword>
<evidence type="ECO:0000259" key="7">
    <source>
        <dbReference type="PROSITE" id="PS50160"/>
    </source>
</evidence>
<evidence type="ECO:0000256" key="2">
    <source>
        <dbReference type="ARBA" id="ARBA00022598"/>
    </source>
</evidence>
<evidence type="ECO:0000256" key="3">
    <source>
        <dbReference type="ARBA" id="ARBA00022705"/>
    </source>
</evidence>
<dbReference type="InterPro" id="IPR050326">
    <property type="entry name" value="NAD_dep_DNA_ligaseB"/>
</dbReference>
<reference evidence="8 9" key="1">
    <citation type="submission" date="2019-11" db="EMBL/GenBank/DDBJ databases">
        <title>P. haliotis isolates from Z. marina roots.</title>
        <authorList>
            <person name="Cohen M."/>
            <person name="Jospin G."/>
            <person name="Eisen J.A."/>
            <person name="Coil D.A."/>
        </authorList>
    </citation>
    <scope>NUCLEOTIDE SEQUENCE [LARGE SCALE GENOMIC DNA]</scope>
    <source>
        <strain evidence="8 9">UCD-MCMsp1aY</strain>
    </source>
</reference>
<protein>
    <submittedName>
        <fullName evidence="8">DNA ligase</fullName>
    </submittedName>
</protein>
<dbReference type="Proteomes" id="UP000439994">
    <property type="component" value="Unassembled WGS sequence"/>
</dbReference>
<dbReference type="EMBL" id="WOCD01000005">
    <property type="protein sequence ID" value="MUH73032.1"/>
    <property type="molecule type" value="Genomic_DNA"/>
</dbReference>
<evidence type="ECO:0000313" key="9">
    <source>
        <dbReference type="Proteomes" id="UP000439994"/>
    </source>
</evidence>
<dbReference type="GO" id="GO:0006281">
    <property type="term" value="P:DNA repair"/>
    <property type="evidence" value="ECO:0007669"/>
    <property type="project" value="UniProtKB-KW"/>
</dbReference>
<dbReference type="AlphaFoldDB" id="A0A6N8FED3"/>
<dbReference type="PROSITE" id="PS50160">
    <property type="entry name" value="DNA_LIGASE_A3"/>
    <property type="match status" value="1"/>
</dbReference>
<dbReference type="PANTHER" id="PTHR47810">
    <property type="entry name" value="DNA LIGASE"/>
    <property type="match status" value="1"/>
</dbReference>
<dbReference type="Pfam" id="PF01068">
    <property type="entry name" value="DNA_ligase_A_M"/>
    <property type="match status" value="1"/>
</dbReference>
<dbReference type="InterPro" id="IPR012310">
    <property type="entry name" value="DNA_ligase_ATP-dep_cent"/>
</dbReference>
<sequence length="305" mass="34552">MKMPFFITLLICLIIVFAPVVLASKSTPQVMLASTKMLASLPNNTSGFYISEKYDGVRAYWTGSHFLTRQGNTINAPSWFTKDFPSEALDGELWISRNNFDSVSAAIRRHKPNHNEWRMIKFMVFDIPIHNLAFYQRKERLLELFNRNKPLPNVERTLEDDTTSPAPDFPTWLQLVSHLVFDTKVELEGYFNSVIKGAGEGIMVNVGNATYEAGRSKNIFKVKPLYDAEAVVTAYQPGKGKYKGLLGALWVRNNKGQIFKIGSGFTDEERRSPPKVGAVITYEYSGFSKTGLPRFARFSKIRTDL</sequence>
<name>A0A6N8FED3_9GAMM</name>
<dbReference type="InterPro" id="IPR029319">
    <property type="entry name" value="DNA_ligase_OB"/>
</dbReference>
<dbReference type="SUPFAM" id="SSF56091">
    <property type="entry name" value="DNA ligase/mRNA capping enzyme, catalytic domain"/>
    <property type="match status" value="1"/>
</dbReference>
<keyword evidence="9" id="KW-1185">Reference proteome</keyword>
<comment type="cofactor">
    <cofactor evidence="1">
        <name>a divalent metal cation</name>
        <dbReference type="ChEBI" id="CHEBI:60240"/>
    </cofactor>
</comment>
<dbReference type="GO" id="GO:0006310">
    <property type="term" value="P:DNA recombination"/>
    <property type="evidence" value="ECO:0007669"/>
    <property type="project" value="InterPro"/>
</dbReference>
<dbReference type="Gene3D" id="2.40.50.140">
    <property type="entry name" value="Nucleic acid-binding proteins"/>
    <property type="match status" value="1"/>
</dbReference>
<accession>A0A6N8FED3</accession>
<dbReference type="InterPro" id="IPR012340">
    <property type="entry name" value="NA-bd_OB-fold"/>
</dbReference>
<comment type="catalytic activity">
    <reaction evidence="6">
        <text>ATP + (deoxyribonucleotide)n-3'-hydroxyl + 5'-phospho-(deoxyribonucleotide)m = (deoxyribonucleotide)n+m + AMP + diphosphate.</text>
        <dbReference type="EC" id="6.5.1.1"/>
    </reaction>
</comment>
<dbReference type="GO" id="GO:0006260">
    <property type="term" value="P:DNA replication"/>
    <property type="evidence" value="ECO:0007669"/>
    <property type="project" value="UniProtKB-KW"/>
</dbReference>
<dbReference type="Pfam" id="PF14743">
    <property type="entry name" value="DNA_ligase_OB_2"/>
    <property type="match status" value="1"/>
</dbReference>
<evidence type="ECO:0000256" key="6">
    <source>
        <dbReference type="ARBA" id="ARBA00034003"/>
    </source>
</evidence>
<dbReference type="Gene3D" id="3.30.470.30">
    <property type="entry name" value="DNA ligase/mRNA capping enzyme"/>
    <property type="match status" value="1"/>
</dbReference>